<sequence>MSVGFSKPGEEWNSEVEDGLDSLKELGQSKWSKDFEDETTKSENTEENTHALSGLARTYSTGRKNVSWGDRLEKGGFSIYATKRKLTSSLIIGPGSGYNLVSNPLAEDSSTGTKGKTNNETKKRFSEQLRDEGESFRAVFDKTKQHIGVFENGDEE</sequence>
<feature type="region of interest" description="Disordered" evidence="1">
    <location>
        <begin position="27"/>
        <end position="56"/>
    </location>
</feature>
<dbReference type="EMBL" id="CM000781">
    <property type="protein sequence ID" value="AQK70594.1"/>
    <property type="molecule type" value="Genomic_DNA"/>
</dbReference>
<accession>A0A1D6H735</accession>
<dbReference type="AlphaFoldDB" id="A0A1D6H735"/>
<name>A0A1D6H735_MAIZE</name>
<organism evidence="2">
    <name type="scientific">Zea mays</name>
    <name type="common">Maize</name>
    <dbReference type="NCBI Taxonomy" id="4577"/>
    <lineage>
        <taxon>Eukaryota</taxon>
        <taxon>Viridiplantae</taxon>
        <taxon>Streptophyta</taxon>
        <taxon>Embryophyta</taxon>
        <taxon>Tracheophyta</taxon>
        <taxon>Spermatophyta</taxon>
        <taxon>Magnoliopsida</taxon>
        <taxon>Liliopsida</taxon>
        <taxon>Poales</taxon>
        <taxon>Poaceae</taxon>
        <taxon>PACMAD clade</taxon>
        <taxon>Panicoideae</taxon>
        <taxon>Andropogonodae</taxon>
        <taxon>Andropogoneae</taxon>
        <taxon>Tripsacinae</taxon>
        <taxon>Zea</taxon>
    </lineage>
</organism>
<dbReference type="GO" id="GO:0016787">
    <property type="term" value="F:hydrolase activity"/>
    <property type="evidence" value="ECO:0007669"/>
    <property type="project" value="UniProtKB-KW"/>
</dbReference>
<dbReference type="GO" id="GO:0005634">
    <property type="term" value="C:nucleus"/>
    <property type="evidence" value="ECO:0007669"/>
    <property type="project" value="InterPro"/>
</dbReference>
<evidence type="ECO:0000256" key="1">
    <source>
        <dbReference type="SAM" id="MobiDB-lite"/>
    </source>
</evidence>
<feature type="compositionally biased region" description="Basic and acidic residues" evidence="1">
    <location>
        <begin position="31"/>
        <end position="49"/>
    </location>
</feature>
<feature type="compositionally biased region" description="Basic and acidic residues" evidence="1">
    <location>
        <begin position="117"/>
        <end position="129"/>
    </location>
</feature>
<dbReference type="ExpressionAtlas" id="A0A1D6H735">
    <property type="expression patterns" value="baseline and differential"/>
</dbReference>
<reference evidence="2" key="1">
    <citation type="submission" date="2015-12" db="EMBL/GenBank/DDBJ databases">
        <title>Update maize B73 reference genome by single molecule sequencing technologies.</title>
        <authorList>
            <consortium name="Maize Genome Sequencing Project"/>
            <person name="Ware D."/>
        </authorList>
    </citation>
    <scope>NUCLEOTIDE SEQUENCE</scope>
    <source>
        <tissue evidence="2">Seedling</tissue>
    </source>
</reference>
<feature type="region of interest" description="Disordered" evidence="1">
    <location>
        <begin position="103"/>
        <end position="129"/>
    </location>
</feature>
<evidence type="ECO:0000313" key="2">
    <source>
        <dbReference type="EMBL" id="AQK70594.1"/>
    </source>
</evidence>
<protein>
    <submittedName>
        <fullName evidence="2">p-loop containing nucleoside triphosphate hydrolase superfamily protein</fullName>
    </submittedName>
</protein>
<keyword evidence="2" id="KW-0378">Hydrolase</keyword>
<gene>
    <name evidence="2" type="ORF">ZEAMMB73_Zm00001d016382</name>
</gene>
<dbReference type="InterPro" id="IPR026314">
    <property type="entry name" value="YLP_motif_con_p1"/>
</dbReference>
<dbReference type="PANTHER" id="PTHR13413:SF0">
    <property type="entry name" value="YLP MOTIF-CONTAINING PROTEIN 1"/>
    <property type="match status" value="1"/>
</dbReference>
<proteinExistence type="predicted"/>
<dbReference type="PANTHER" id="PTHR13413">
    <property type="entry name" value="YLP MOTIF CONTAINING PROTEIN NUCLEAR PROTEIN ZAP"/>
    <property type="match status" value="1"/>
</dbReference>